<proteinExistence type="inferred from homology"/>
<comment type="caution">
    <text evidence="10">The sequence shown here is derived from an EMBL/GenBank/DDBJ whole genome shotgun (WGS) entry which is preliminary data.</text>
</comment>
<dbReference type="PANTHER" id="PTHR43337:SF1">
    <property type="entry name" value="XANTHINE_URACIL PERMEASE C887.17-RELATED"/>
    <property type="match status" value="1"/>
</dbReference>
<reference evidence="10 11" key="1">
    <citation type="journal article" date="2017" name="ISME J.">
        <title>Energy and carbon metabolisms in a deep terrestrial subsurface fluid microbial community.</title>
        <authorList>
            <person name="Momper L."/>
            <person name="Jungbluth S.P."/>
            <person name="Lee M.D."/>
            <person name="Amend J.P."/>
        </authorList>
    </citation>
    <scope>NUCLEOTIDE SEQUENCE [LARGE SCALE GENOMIC DNA]</scope>
    <source>
        <strain evidence="10">SURF_5</strain>
    </source>
</reference>
<evidence type="ECO:0000256" key="3">
    <source>
        <dbReference type="ARBA" id="ARBA00022448"/>
    </source>
</evidence>
<dbReference type="InterPro" id="IPR026033">
    <property type="entry name" value="Azg-like_bact_archaea"/>
</dbReference>
<feature type="transmembrane region" description="Helical" evidence="9">
    <location>
        <begin position="281"/>
        <end position="303"/>
    </location>
</feature>
<evidence type="ECO:0000256" key="9">
    <source>
        <dbReference type="SAM" id="Phobius"/>
    </source>
</evidence>
<dbReference type="GO" id="GO:0005345">
    <property type="term" value="F:purine nucleobase transmembrane transporter activity"/>
    <property type="evidence" value="ECO:0007669"/>
    <property type="project" value="TreeGrafter"/>
</dbReference>
<protein>
    <submittedName>
        <fullName evidence="10">NCS2 family permease</fullName>
    </submittedName>
</protein>
<feature type="transmembrane region" description="Helical" evidence="9">
    <location>
        <begin position="91"/>
        <end position="110"/>
    </location>
</feature>
<dbReference type="Proteomes" id="UP000265882">
    <property type="component" value="Unassembled WGS sequence"/>
</dbReference>
<dbReference type="Pfam" id="PF00860">
    <property type="entry name" value="Xan_ur_permease"/>
    <property type="match status" value="1"/>
</dbReference>
<feature type="transmembrane region" description="Helical" evidence="9">
    <location>
        <begin position="420"/>
        <end position="437"/>
    </location>
</feature>
<evidence type="ECO:0000256" key="4">
    <source>
        <dbReference type="ARBA" id="ARBA00022475"/>
    </source>
</evidence>
<comment type="similarity">
    <text evidence="2 8">Belongs to the nucleobase:cation symporter-2 (NCS2) (TC 2.A.40) family. Azg-like subfamily.</text>
</comment>
<feature type="transmembrane region" description="Helical" evidence="9">
    <location>
        <begin position="240"/>
        <end position="260"/>
    </location>
</feature>
<keyword evidence="7 8" id="KW-0472">Membrane</keyword>
<feature type="transmembrane region" description="Helical" evidence="9">
    <location>
        <begin position="348"/>
        <end position="369"/>
    </location>
</feature>
<evidence type="ECO:0000256" key="8">
    <source>
        <dbReference type="PIRNR" id="PIRNR005353"/>
    </source>
</evidence>
<evidence type="ECO:0000256" key="1">
    <source>
        <dbReference type="ARBA" id="ARBA00004651"/>
    </source>
</evidence>
<evidence type="ECO:0000256" key="7">
    <source>
        <dbReference type="ARBA" id="ARBA00023136"/>
    </source>
</evidence>
<keyword evidence="6 8" id="KW-1133">Transmembrane helix</keyword>
<dbReference type="GO" id="GO:0005886">
    <property type="term" value="C:plasma membrane"/>
    <property type="evidence" value="ECO:0007669"/>
    <property type="project" value="UniProtKB-SubCell"/>
</dbReference>
<evidence type="ECO:0000256" key="2">
    <source>
        <dbReference type="ARBA" id="ARBA00005697"/>
    </source>
</evidence>
<dbReference type="InterPro" id="IPR045018">
    <property type="entry name" value="Azg-like"/>
</dbReference>
<accession>A0A3A4NGC7</accession>
<sequence length="441" mass="47063">MFNLQLRGADIRTEVVGGATTFMTMSYIVFVQPTVLSICGMDHGAVLAATCLSSALATFLMGVLAGYPVALAPAMGHNFFFVFTVCQFMGYTWQQALAANCISGTLFIILSTVKFRVRIMEAIPQSLKSAIAVGIGLLIAMVGMEWSGLVVAREGTLVGLGDLHSPPVLLSLFGILVISGLLALRVRGAILIGILVTTLLGWIFHLIEFQGIIGRPPSIAPTFLKLDILGLFRDQGLSNLLAIIFVFFFLDLFDTVGTLIGISERAGFLVNGKLPRAGQALLSDAIGTVSGTLLGTSTVTSYIESAAGVTAGARTGLANMVTAGLFLLALFFYPLTRMVGGAVEYGGIPLYPVIAPPLIIVGSMMMTSVRSIKWEDYTESLPAFLTLIVMPLTFSITDGIAFGFIAYALLKLMSGRGREVNAFVYTFAFLFVLRYLLKLGA</sequence>
<feature type="transmembrane region" description="Helical" evidence="9">
    <location>
        <begin position="381"/>
        <end position="408"/>
    </location>
</feature>
<dbReference type="PIRSF" id="PIRSF005353">
    <property type="entry name" value="PbuG"/>
    <property type="match status" value="1"/>
</dbReference>
<evidence type="ECO:0000313" key="11">
    <source>
        <dbReference type="Proteomes" id="UP000265882"/>
    </source>
</evidence>
<evidence type="ECO:0000256" key="6">
    <source>
        <dbReference type="ARBA" id="ARBA00022989"/>
    </source>
</evidence>
<evidence type="ECO:0000256" key="5">
    <source>
        <dbReference type="ARBA" id="ARBA00022692"/>
    </source>
</evidence>
<feature type="transmembrane region" description="Helical" evidence="9">
    <location>
        <begin position="315"/>
        <end position="336"/>
    </location>
</feature>
<name>A0A3A4NGC7_ABYX5</name>
<dbReference type="PANTHER" id="PTHR43337">
    <property type="entry name" value="XANTHINE/URACIL PERMEASE C887.17-RELATED"/>
    <property type="match status" value="1"/>
</dbReference>
<keyword evidence="3 8" id="KW-0813">Transport</keyword>
<feature type="transmembrane region" description="Helical" evidence="9">
    <location>
        <begin position="164"/>
        <end position="184"/>
    </location>
</feature>
<dbReference type="AlphaFoldDB" id="A0A3A4NGC7"/>
<feature type="transmembrane region" description="Helical" evidence="9">
    <location>
        <begin position="130"/>
        <end position="152"/>
    </location>
</feature>
<dbReference type="InterPro" id="IPR006043">
    <property type="entry name" value="NCS2"/>
</dbReference>
<feature type="transmembrane region" description="Helical" evidence="9">
    <location>
        <begin position="189"/>
        <end position="207"/>
    </location>
</feature>
<organism evidence="10 11">
    <name type="scientific">Abyssobacteria bacterium (strain SURF_5)</name>
    <dbReference type="NCBI Taxonomy" id="2093360"/>
    <lineage>
        <taxon>Bacteria</taxon>
        <taxon>Pseudomonadati</taxon>
        <taxon>Candidatus Hydrogenedentota</taxon>
        <taxon>Candidatus Abyssobacteria</taxon>
    </lineage>
</organism>
<feature type="transmembrane region" description="Helical" evidence="9">
    <location>
        <begin position="20"/>
        <end position="39"/>
    </location>
</feature>
<feature type="transmembrane region" description="Helical" evidence="9">
    <location>
        <begin position="46"/>
        <end position="71"/>
    </location>
</feature>
<keyword evidence="5 8" id="KW-0812">Transmembrane</keyword>
<evidence type="ECO:0000313" key="10">
    <source>
        <dbReference type="EMBL" id="RJP14034.1"/>
    </source>
</evidence>
<dbReference type="EMBL" id="QZKU01000145">
    <property type="protein sequence ID" value="RJP14034.1"/>
    <property type="molecule type" value="Genomic_DNA"/>
</dbReference>
<keyword evidence="4 8" id="KW-1003">Cell membrane</keyword>
<comment type="subcellular location">
    <subcellularLocation>
        <location evidence="1 8">Cell membrane</location>
        <topology evidence="1 8">Multi-pass membrane protein</topology>
    </subcellularLocation>
</comment>
<gene>
    <name evidence="10" type="ORF">C4520_22035</name>
</gene>